<dbReference type="InterPro" id="IPR036428">
    <property type="entry name" value="PCD_sf"/>
</dbReference>
<gene>
    <name evidence="5" type="ORF">EV03_1774</name>
</gene>
<dbReference type="RefSeq" id="WP_036906987.1">
    <property type="nucleotide sequence ID" value="NZ_CP138967.1"/>
</dbReference>
<dbReference type="GO" id="GO:0008124">
    <property type="term" value="F:4-alpha-hydroxytetrahydrobiopterin dehydratase activity"/>
    <property type="evidence" value="ECO:0007669"/>
    <property type="project" value="UniProtKB-EC"/>
</dbReference>
<comment type="caution">
    <text evidence="5">The sequence shown here is derived from an EMBL/GenBank/DDBJ whole genome shotgun (WGS) entry which is preliminary data.</text>
</comment>
<name>A0A0A2C1K2_PROMR</name>
<dbReference type="GO" id="GO:0006729">
    <property type="term" value="P:tetrahydrobiopterin biosynthetic process"/>
    <property type="evidence" value="ECO:0007669"/>
    <property type="project" value="InterPro"/>
</dbReference>
<evidence type="ECO:0000256" key="4">
    <source>
        <dbReference type="ARBA" id="ARBA00023239"/>
    </source>
</evidence>
<accession>A0A0A2C1K2</accession>
<protein>
    <recommendedName>
        <fullName evidence="3">4a-hydroxytetrahydrobiopterin dehydratase</fullName>
        <ecNumber evidence="3">4.2.1.96</ecNumber>
    </recommendedName>
</protein>
<evidence type="ECO:0000313" key="6">
    <source>
        <dbReference type="Proteomes" id="UP000030392"/>
    </source>
</evidence>
<dbReference type="SUPFAM" id="SSF55248">
    <property type="entry name" value="PCD-like"/>
    <property type="match status" value="1"/>
</dbReference>
<dbReference type="AlphaFoldDB" id="A0A0A2C1K2"/>
<keyword evidence="4" id="KW-0456">Lyase</keyword>
<dbReference type="EMBL" id="JNAX01000015">
    <property type="protein sequence ID" value="KGG19392.1"/>
    <property type="molecule type" value="Genomic_DNA"/>
</dbReference>
<evidence type="ECO:0000256" key="1">
    <source>
        <dbReference type="ARBA" id="ARBA00001554"/>
    </source>
</evidence>
<dbReference type="EC" id="4.2.1.96" evidence="3"/>
<sequence length="87" mass="10542">MEGWRQKKRPECLEKRFEFQSYEKNRDFLDALGEYCEKVNRFPDISFGKTYANITIRPEENNLKEKISKDDHDFASEIDFLNKQEEN</sequence>
<dbReference type="Proteomes" id="UP000030392">
    <property type="component" value="Unassembled WGS sequence"/>
</dbReference>
<evidence type="ECO:0000256" key="3">
    <source>
        <dbReference type="ARBA" id="ARBA00013252"/>
    </source>
</evidence>
<evidence type="ECO:0000256" key="2">
    <source>
        <dbReference type="ARBA" id="ARBA00006472"/>
    </source>
</evidence>
<reference evidence="6" key="1">
    <citation type="journal article" date="2014" name="Sci. Data">
        <title>Genomes of diverse isolates of the marine cyanobacterium Prochlorococcus.</title>
        <authorList>
            <person name="Biller S."/>
            <person name="Berube P."/>
            <person name="Thompson J."/>
            <person name="Kelly L."/>
            <person name="Roggensack S."/>
            <person name="Awad L."/>
            <person name="Roache-Johnson K."/>
            <person name="Ding H."/>
            <person name="Giovannoni S.J."/>
            <person name="Moore L.R."/>
            <person name="Chisholm S.W."/>
        </authorList>
    </citation>
    <scope>NUCLEOTIDE SEQUENCE [LARGE SCALE GENOMIC DNA]</scope>
    <source>
        <strain evidence="6">PAC1</strain>
    </source>
</reference>
<comment type="catalytic activity">
    <reaction evidence="1">
        <text>(4aS,6R)-4a-hydroxy-L-erythro-5,6,7,8-tetrahydrobiopterin = (6R)-L-erythro-6,7-dihydrobiopterin + H2O</text>
        <dbReference type="Rhea" id="RHEA:11920"/>
        <dbReference type="ChEBI" id="CHEBI:15377"/>
        <dbReference type="ChEBI" id="CHEBI:15642"/>
        <dbReference type="ChEBI" id="CHEBI:43120"/>
        <dbReference type="EC" id="4.2.1.96"/>
    </reaction>
</comment>
<dbReference type="Pfam" id="PF01329">
    <property type="entry name" value="Pterin_4a"/>
    <property type="match status" value="1"/>
</dbReference>
<comment type="similarity">
    <text evidence="2">Belongs to the pterin-4-alpha-carbinolamine dehydratase family.</text>
</comment>
<dbReference type="InterPro" id="IPR001533">
    <property type="entry name" value="Pterin_deHydtase"/>
</dbReference>
<evidence type="ECO:0000313" key="5">
    <source>
        <dbReference type="EMBL" id="KGG19392.1"/>
    </source>
</evidence>
<proteinExistence type="inferred from homology"/>
<dbReference type="Gene3D" id="3.30.1360.20">
    <property type="entry name" value="Transcriptional coactivator/pterin dehydratase"/>
    <property type="match status" value="1"/>
</dbReference>
<organism evidence="5 6">
    <name type="scientific">Prochlorococcus marinus str. PAC1</name>
    <dbReference type="NCBI Taxonomy" id="59924"/>
    <lineage>
        <taxon>Bacteria</taxon>
        <taxon>Bacillati</taxon>
        <taxon>Cyanobacteriota</taxon>
        <taxon>Cyanophyceae</taxon>
        <taxon>Synechococcales</taxon>
        <taxon>Prochlorococcaceae</taxon>
        <taxon>Prochlorococcus</taxon>
    </lineage>
</organism>